<name>A0AAD3CEU1_9STRA</name>
<dbReference type="Pfam" id="PF13401">
    <property type="entry name" value="AAA_22"/>
    <property type="match status" value="1"/>
</dbReference>
<feature type="compositionally biased region" description="Polar residues" evidence="3">
    <location>
        <begin position="643"/>
        <end position="669"/>
    </location>
</feature>
<sequence>MSLAIGTIPQLVLFRRTPDSIWWPALASTSKQEIIQKKNPDALKLKIKMLKLSKRIAKDESLKGKELIYISTFNAKYHPETNQVLYAITKEQQKDLLCDFFDGSFIYENEDGPRGKAVTLASDWADDSDDEMMTEECAASPGGKMLQSIEMISTDSSSSDSSTSNVMTERASTKLAVQEEQDDERKMPAVQLRNEVQDQLLCTPPNQTRSAISKPVAVAQAAITHAPEQSSTSSDDADKMQVTPADAKDIVPSKATGSTSKKKKRSSKKRAFTKEEKLEPWSNALDILKNHFGWNVIPGQGGLFHTYYIPGGLEYEENGLEYVKKTWKKNVDYYVTEEAAIKAVAEIYGWTGPKVDFPDKKSDWQVMYSVLEFVLQLKYQGTTRYLKEFLGFKKSTLTRNVHYFETEDDIKEFAHKKYGWVGPVDKPYSPGKRRTPRRNEEDHESMPFTPAILINSPRKHNGETPMKQNEKSTKSARTTSAKKKNQTTSKTPKRASTKAEEVNMREEPQKHDEWVVMLSKLDFLYNFEYYKQYGGRIKKELQHKPINELEKGKDYFETEDDVKEFAHKTYGWVGPADKPYIPLGSGRRSRAKIETEKKGAESTMKAKSSMKKRPSKDEESLKSNKKNKTKASSKAKTPLPMTRNINTPLSGDSKSSYAPTGMDSFSLTSDEQEEQWADLKDHIVHHLQIDHKQISGDWGWIKVECKDRSIKELKENEEYFANDDALKTFVHKRYGWLGPKENRFIPFMVDGGGSRRRRNTSTEPATSEVKRSRAANRVEASKSSNKKKSKEEKKNSKKSMKVTSASSSSKPHNEKVIFDAPMDDESSSNDDHKYLSLGNCNRESHWNEVRAVVCGDLGLDHQKINGEHGFIKAIYQPINAKGIMNLKENIDYFASEDALKQYVHENYGWIGPEHKRYSPPIIAEGGGRRRRATGTSKDISTSNIQEGRGKSKPKQTAIEKKTSKVNKMDKSSQVQQQDNLGEQKKRKSKDVFVEKSKKQKVTQAKTLKEKLNECINNMGVEESDDYFFEGDKTCNIKERIMAFFEHEHPSFLYVCGRPGTGKTTMVRHCVNQFPEANIKFVKATDFTASSESIYSEISSMISKKRYSGDVEHLEKELGKMKKGHVFLVIDEIDFLWSKSNNNDSVFSTVLGWASNPEMRLAVIGVSNSIGDNAAKAVHKLTKTFDEIIFEPFTTEQLQEILYARLGSNKSLVDEKAVTFLSRKVGQNKGDARECLRIMNDVLVGTMSKLDEAALASTEDRNALVKIPDIMKMLKNSGYNMFEQIQKLPSNTKQVLCIATALSQVSEAWKVISVNILQEYCAESHEHFESWSTQQFKDAIEMLEDGGMINKVDRDTDGDAGGNWYFKLGVQLEDVSAAVEKSLLQEGTLYKRMFDYVKKTDIHNMKGKL</sequence>
<dbReference type="Proteomes" id="UP001054902">
    <property type="component" value="Unassembled WGS sequence"/>
</dbReference>
<proteinExistence type="inferred from homology"/>
<dbReference type="GO" id="GO:0016887">
    <property type="term" value="F:ATP hydrolysis activity"/>
    <property type="evidence" value="ECO:0007669"/>
    <property type="project" value="InterPro"/>
</dbReference>
<accession>A0AAD3CEU1</accession>
<dbReference type="InterPro" id="IPR049945">
    <property type="entry name" value="AAA_22"/>
</dbReference>
<organism evidence="5 6">
    <name type="scientific">Chaetoceros tenuissimus</name>
    <dbReference type="NCBI Taxonomy" id="426638"/>
    <lineage>
        <taxon>Eukaryota</taxon>
        <taxon>Sar</taxon>
        <taxon>Stramenopiles</taxon>
        <taxon>Ochrophyta</taxon>
        <taxon>Bacillariophyta</taxon>
        <taxon>Coscinodiscophyceae</taxon>
        <taxon>Chaetocerotophycidae</taxon>
        <taxon>Chaetocerotales</taxon>
        <taxon>Chaetocerotaceae</taxon>
        <taxon>Chaetoceros</taxon>
    </lineage>
</organism>
<gene>
    <name evidence="5" type="ORF">CTEN210_01286</name>
</gene>
<feature type="region of interest" description="Disordered" evidence="3">
    <location>
        <begin position="914"/>
        <end position="995"/>
    </location>
</feature>
<dbReference type="PANTHER" id="PTHR10763:SF26">
    <property type="entry name" value="CELL DIVISION CONTROL PROTEIN 6 HOMOLOG"/>
    <property type="match status" value="1"/>
</dbReference>
<feature type="compositionally biased region" description="Basic residues" evidence="3">
    <location>
        <begin position="480"/>
        <end position="496"/>
    </location>
</feature>
<evidence type="ECO:0000313" key="5">
    <source>
        <dbReference type="EMBL" id="GFH44812.1"/>
    </source>
</evidence>
<dbReference type="InterPro" id="IPR050311">
    <property type="entry name" value="ORC1/CDC6"/>
</dbReference>
<evidence type="ECO:0000256" key="1">
    <source>
        <dbReference type="ARBA" id="ARBA00006184"/>
    </source>
</evidence>
<dbReference type="InterPro" id="IPR027417">
    <property type="entry name" value="P-loop_NTPase"/>
</dbReference>
<feature type="domain" description="AAA+ ATPase" evidence="4">
    <location>
        <begin position="1048"/>
        <end position="1194"/>
    </location>
</feature>
<feature type="region of interest" description="Disordered" evidence="3">
    <location>
        <begin position="747"/>
        <end position="814"/>
    </location>
</feature>
<evidence type="ECO:0000256" key="2">
    <source>
        <dbReference type="ARBA" id="ARBA00022705"/>
    </source>
</evidence>
<dbReference type="GO" id="GO:0033314">
    <property type="term" value="P:mitotic DNA replication checkpoint signaling"/>
    <property type="evidence" value="ECO:0007669"/>
    <property type="project" value="TreeGrafter"/>
</dbReference>
<comment type="caution">
    <text evidence="5">The sequence shown here is derived from an EMBL/GenBank/DDBJ whole genome shotgun (WGS) entry which is preliminary data.</text>
</comment>
<feature type="region of interest" description="Disordered" evidence="3">
    <location>
        <begin position="581"/>
        <end position="669"/>
    </location>
</feature>
<feature type="compositionally biased region" description="Low complexity" evidence="3">
    <location>
        <begin position="154"/>
        <end position="164"/>
    </location>
</feature>
<dbReference type="SMART" id="SM00382">
    <property type="entry name" value="AAA"/>
    <property type="match status" value="1"/>
</dbReference>
<protein>
    <recommendedName>
        <fullName evidence="4">AAA+ ATPase domain-containing protein</fullName>
    </recommendedName>
</protein>
<feature type="compositionally biased region" description="Basic and acidic residues" evidence="3">
    <location>
        <begin position="957"/>
        <end position="970"/>
    </location>
</feature>
<dbReference type="EMBL" id="BLLK01000020">
    <property type="protein sequence ID" value="GFH44812.1"/>
    <property type="molecule type" value="Genomic_DNA"/>
</dbReference>
<dbReference type="Gene3D" id="1.10.8.60">
    <property type="match status" value="1"/>
</dbReference>
<feature type="compositionally biased region" description="Basic residues" evidence="3">
    <location>
        <begin position="623"/>
        <end position="633"/>
    </location>
</feature>
<dbReference type="InterPro" id="IPR003593">
    <property type="entry name" value="AAA+_ATPase"/>
</dbReference>
<feature type="compositionally biased region" description="Low complexity" evidence="3">
    <location>
        <begin position="801"/>
        <end position="810"/>
    </location>
</feature>
<evidence type="ECO:0000259" key="4">
    <source>
        <dbReference type="SMART" id="SM00382"/>
    </source>
</evidence>
<feature type="compositionally biased region" description="Polar residues" evidence="3">
    <location>
        <begin position="971"/>
        <end position="980"/>
    </location>
</feature>
<reference evidence="5 6" key="1">
    <citation type="journal article" date="2021" name="Sci. Rep.">
        <title>The genome of the diatom Chaetoceros tenuissimus carries an ancient integrated fragment of an extant virus.</title>
        <authorList>
            <person name="Hongo Y."/>
            <person name="Kimura K."/>
            <person name="Takaki Y."/>
            <person name="Yoshida Y."/>
            <person name="Baba S."/>
            <person name="Kobayashi G."/>
            <person name="Nagasaki K."/>
            <person name="Hano T."/>
            <person name="Tomaru Y."/>
        </authorList>
    </citation>
    <scope>NUCLEOTIDE SEQUENCE [LARGE SCALE GENOMIC DNA]</scope>
    <source>
        <strain evidence="5 6">NIES-3715</strain>
    </source>
</reference>
<keyword evidence="6" id="KW-1185">Reference proteome</keyword>
<feature type="compositionally biased region" description="Polar residues" evidence="3">
    <location>
        <begin position="936"/>
        <end position="945"/>
    </location>
</feature>
<evidence type="ECO:0000313" key="6">
    <source>
        <dbReference type="Proteomes" id="UP001054902"/>
    </source>
</evidence>
<evidence type="ECO:0000256" key="3">
    <source>
        <dbReference type="SAM" id="MobiDB-lite"/>
    </source>
</evidence>
<feature type="compositionally biased region" description="Basic and acidic residues" evidence="3">
    <location>
        <begin position="591"/>
        <end position="600"/>
    </location>
</feature>
<dbReference type="GO" id="GO:0005634">
    <property type="term" value="C:nucleus"/>
    <property type="evidence" value="ECO:0007669"/>
    <property type="project" value="TreeGrafter"/>
</dbReference>
<dbReference type="GO" id="GO:0003688">
    <property type="term" value="F:DNA replication origin binding"/>
    <property type="evidence" value="ECO:0007669"/>
    <property type="project" value="TreeGrafter"/>
</dbReference>
<feature type="region of interest" description="Disordered" evidence="3">
    <location>
        <begin position="424"/>
        <end position="505"/>
    </location>
</feature>
<feature type="region of interest" description="Disordered" evidence="3">
    <location>
        <begin position="220"/>
        <end position="274"/>
    </location>
</feature>
<feature type="compositionally biased region" description="Basic residues" evidence="3">
    <location>
        <begin position="260"/>
        <end position="271"/>
    </location>
</feature>
<dbReference type="GO" id="GO:0006270">
    <property type="term" value="P:DNA replication initiation"/>
    <property type="evidence" value="ECO:0007669"/>
    <property type="project" value="TreeGrafter"/>
</dbReference>
<dbReference type="Gene3D" id="3.40.50.300">
    <property type="entry name" value="P-loop containing nucleotide triphosphate hydrolases"/>
    <property type="match status" value="1"/>
</dbReference>
<dbReference type="SUPFAM" id="SSF52540">
    <property type="entry name" value="P-loop containing nucleoside triphosphate hydrolases"/>
    <property type="match status" value="1"/>
</dbReference>
<dbReference type="PANTHER" id="PTHR10763">
    <property type="entry name" value="CELL DIVISION CONTROL PROTEIN 6-RELATED"/>
    <property type="match status" value="1"/>
</dbReference>
<dbReference type="CDD" id="cd00009">
    <property type="entry name" value="AAA"/>
    <property type="match status" value="1"/>
</dbReference>
<comment type="similarity">
    <text evidence="1">Belongs to the CDC6/cdc18 family.</text>
</comment>
<feature type="region of interest" description="Disordered" evidence="3">
    <location>
        <begin position="154"/>
        <end position="187"/>
    </location>
</feature>
<keyword evidence="2" id="KW-0235">DNA replication</keyword>